<feature type="chain" id="PRO_5041598413" description="Peptidase S1 domain-containing protein" evidence="5">
    <location>
        <begin position="18"/>
        <end position="794"/>
    </location>
</feature>
<name>A0A182RIN5_ANOFN</name>
<dbReference type="AlphaFoldDB" id="A0A182RIN5"/>
<reference evidence="8" key="1">
    <citation type="submission" date="2020-05" db="UniProtKB">
        <authorList>
            <consortium name="EnsemblMetazoa"/>
        </authorList>
    </citation>
    <scope>IDENTIFICATION</scope>
    <source>
        <strain evidence="8">FUMOZ</strain>
    </source>
</reference>
<dbReference type="InterPro" id="IPR001254">
    <property type="entry name" value="Trypsin_dom"/>
</dbReference>
<dbReference type="SMART" id="SM00680">
    <property type="entry name" value="CLIP"/>
    <property type="match status" value="1"/>
</dbReference>
<dbReference type="CDD" id="cd00190">
    <property type="entry name" value="Tryp_SPc"/>
    <property type="match status" value="1"/>
</dbReference>
<feature type="domain" description="Peptidase S1" evidence="6">
    <location>
        <begin position="359"/>
        <end position="694"/>
    </location>
</feature>
<dbReference type="PROSITE" id="PS00134">
    <property type="entry name" value="TRYPSIN_HIS"/>
    <property type="match status" value="1"/>
</dbReference>
<keyword evidence="4" id="KW-0645">Protease</keyword>
<sequence>MMSRYIRLVNTFSLVLAIVCGQELFTDTIPEDYYLRKDLSDCSERFLVQKYYDVQCLIFGGVQVNLTEFPHMAVLGWKEEEVAGNTNGGSVRWQCGGSLITVKYVLTAAHCAADANNIPPQWVRLGDVNLASSIDDEYAQQYEILRIVRHPQHRFSKKYFDLALVELDSTVRLTPGVCPACLWTNSRVLPAEYFQTAGFGATSFGGGPIPNLLKTTLRATNSTECSKSFKNTHGLSQGIADDQVCASMVATDTCQGDSGGPLQVTLRSFLHQHPFVVALTSFGRGCGIGSSGVYQQIAAHISWIESVVNETMDPVRCAEKYSEFRRASSLIPECSLRGLPTSNVRLVWPQGARQTEIPCSGTMIDYNTVVTTASCTKNEDGIQPIEIEIMTQRAKITEIQVHPDFKEYSPHNDLALLRLEKYLRVTEDTAPSCIPLHRGSEVCSDGQTHDSVTCWDKFAEQTKHQLLNRVCNQRKYGSSSVRLIWAVNNTHMPDCVGMVIKPDTVITSIRCMNIHGEQPPIEIEFNELEVVKRIKIVKILKHPGYKEGSRNRDTALLIVAENLENLVPGCISFARLTANRFNAKMVPVYGQYAPQVTVGRLEVPVRNMCRGSRIDAFKEKFGDGAVNSSQYTCWNTEQHIVPGSVPIERGAGMLDEIHRFIHGVVIGSSSFGTVDPVVSINLTAYTDWITRFVLYRPPKVEVVFRGDSDEFDFGSNCTLKNGTAGSCVPDYSCQRAIKEYKNTNDIVICGFDDTISYICCPVGYQDIPTIPMLEIPSSISLLPSLPYENAHVSL</sequence>
<evidence type="ECO:0000256" key="1">
    <source>
        <dbReference type="ARBA" id="ARBA00022729"/>
    </source>
</evidence>
<accession>A0A182RIN5</accession>
<dbReference type="VEuPathDB" id="VectorBase:AFUN2_006483"/>
<comment type="similarity">
    <text evidence="3">Belongs to the peptidase S1 family. CLIP subfamily.</text>
</comment>
<evidence type="ECO:0000259" key="6">
    <source>
        <dbReference type="PROSITE" id="PS50240"/>
    </source>
</evidence>
<evidence type="ECO:0008006" key="9">
    <source>
        <dbReference type="Google" id="ProtNLM"/>
    </source>
</evidence>
<dbReference type="PANTHER" id="PTHR24260:SF147">
    <property type="entry name" value="EG:BACR7A4.3 PROTEIN-RELATED"/>
    <property type="match status" value="1"/>
</dbReference>
<dbReference type="InterPro" id="IPR009003">
    <property type="entry name" value="Peptidase_S1_PA"/>
</dbReference>
<evidence type="ECO:0000256" key="4">
    <source>
        <dbReference type="RuleBase" id="RU363034"/>
    </source>
</evidence>
<feature type="domain" description="Clip" evidence="7">
    <location>
        <begin position="716"/>
        <end position="760"/>
    </location>
</feature>
<dbReference type="STRING" id="62324.A0A182RIN5"/>
<dbReference type="GO" id="GO:0004252">
    <property type="term" value="F:serine-type endopeptidase activity"/>
    <property type="evidence" value="ECO:0007669"/>
    <property type="project" value="InterPro"/>
</dbReference>
<evidence type="ECO:0000259" key="7">
    <source>
        <dbReference type="PROSITE" id="PS51888"/>
    </source>
</evidence>
<proteinExistence type="inferred from homology"/>
<dbReference type="EnsemblMetazoa" id="AFUN006100-RA">
    <property type="protein sequence ID" value="AFUN006100-PA"/>
    <property type="gene ID" value="AFUN006100"/>
</dbReference>
<dbReference type="PROSITE" id="PS51888">
    <property type="entry name" value="CLIP"/>
    <property type="match status" value="1"/>
</dbReference>
<dbReference type="InterPro" id="IPR051333">
    <property type="entry name" value="CLIP_Serine_Protease"/>
</dbReference>
<dbReference type="InterPro" id="IPR043504">
    <property type="entry name" value="Peptidase_S1_PA_chymotrypsin"/>
</dbReference>
<keyword evidence="4" id="KW-0378">Hydrolase</keyword>
<dbReference type="GO" id="GO:0006508">
    <property type="term" value="P:proteolysis"/>
    <property type="evidence" value="ECO:0007669"/>
    <property type="project" value="UniProtKB-KW"/>
</dbReference>
<dbReference type="VEuPathDB" id="VectorBase:AFUN019792"/>
<dbReference type="PANTHER" id="PTHR24260">
    <property type="match status" value="1"/>
</dbReference>
<evidence type="ECO:0000256" key="5">
    <source>
        <dbReference type="SAM" id="SignalP"/>
    </source>
</evidence>
<dbReference type="InterPro" id="IPR022700">
    <property type="entry name" value="CLIP"/>
</dbReference>
<evidence type="ECO:0000256" key="3">
    <source>
        <dbReference type="ARBA" id="ARBA00024195"/>
    </source>
</evidence>
<evidence type="ECO:0000256" key="2">
    <source>
        <dbReference type="ARBA" id="ARBA00023157"/>
    </source>
</evidence>
<dbReference type="VEuPathDB" id="VectorBase:AFUN006100"/>
<dbReference type="Gene3D" id="2.40.10.10">
    <property type="entry name" value="Trypsin-like serine proteases"/>
    <property type="match status" value="3"/>
</dbReference>
<dbReference type="EnsemblMetazoa" id="AFUN019792-RA">
    <property type="protein sequence ID" value="AFUN019792-PA"/>
    <property type="gene ID" value="AFUN019792"/>
</dbReference>
<dbReference type="InterPro" id="IPR018114">
    <property type="entry name" value="TRYPSIN_HIS"/>
</dbReference>
<dbReference type="PRINTS" id="PR00722">
    <property type="entry name" value="CHYMOTRYPSIN"/>
</dbReference>
<organism evidence="8">
    <name type="scientific">Anopheles funestus</name>
    <name type="common">African malaria mosquito</name>
    <dbReference type="NCBI Taxonomy" id="62324"/>
    <lineage>
        <taxon>Eukaryota</taxon>
        <taxon>Metazoa</taxon>
        <taxon>Ecdysozoa</taxon>
        <taxon>Arthropoda</taxon>
        <taxon>Hexapoda</taxon>
        <taxon>Insecta</taxon>
        <taxon>Pterygota</taxon>
        <taxon>Neoptera</taxon>
        <taxon>Endopterygota</taxon>
        <taxon>Diptera</taxon>
        <taxon>Nematocera</taxon>
        <taxon>Culicoidea</taxon>
        <taxon>Culicidae</taxon>
        <taxon>Anophelinae</taxon>
        <taxon>Anopheles</taxon>
    </lineage>
</organism>
<protein>
    <recommendedName>
        <fullName evidence="9">Peptidase S1 domain-containing protein</fullName>
    </recommendedName>
</protein>
<dbReference type="Pfam" id="PF00089">
    <property type="entry name" value="Trypsin"/>
    <property type="match status" value="2"/>
</dbReference>
<keyword evidence="2" id="KW-1015">Disulfide bond</keyword>
<dbReference type="PROSITE" id="PS50240">
    <property type="entry name" value="TRYPSIN_DOM"/>
    <property type="match status" value="2"/>
</dbReference>
<keyword evidence="4" id="KW-0720">Serine protease</keyword>
<dbReference type="SMART" id="SM00020">
    <property type="entry name" value="Tryp_SPc"/>
    <property type="match status" value="1"/>
</dbReference>
<feature type="signal peptide" evidence="5">
    <location>
        <begin position="1"/>
        <end position="17"/>
    </location>
</feature>
<evidence type="ECO:0000313" key="8">
    <source>
        <dbReference type="EnsemblMetazoa" id="AFUN019792-PA"/>
    </source>
</evidence>
<feature type="domain" description="Peptidase S1" evidence="6">
    <location>
        <begin position="58"/>
        <end position="309"/>
    </location>
</feature>
<dbReference type="InterPro" id="IPR033116">
    <property type="entry name" value="TRYPSIN_SER"/>
</dbReference>
<dbReference type="SUPFAM" id="SSF50494">
    <property type="entry name" value="Trypsin-like serine proteases"/>
    <property type="match status" value="3"/>
</dbReference>
<keyword evidence="1 5" id="KW-0732">Signal</keyword>
<dbReference type="InterPro" id="IPR001314">
    <property type="entry name" value="Peptidase_S1A"/>
</dbReference>
<dbReference type="PROSITE" id="PS00135">
    <property type="entry name" value="TRYPSIN_SER"/>
    <property type="match status" value="1"/>
</dbReference>